<organism evidence="2 3">
    <name type="scientific">Mesorhizobium opportunistum</name>
    <dbReference type="NCBI Taxonomy" id="593909"/>
    <lineage>
        <taxon>Bacteria</taxon>
        <taxon>Pseudomonadati</taxon>
        <taxon>Pseudomonadota</taxon>
        <taxon>Alphaproteobacteria</taxon>
        <taxon>Hyphomicrobiales</taxon>
        <taxon>Phyllobacteriaceae</taxon>
        <taxon>Mesorhizobium</taxon>
    </lineage>
</organism>
<dbReference type="SUPFAM" id="SSF53850">
    <property type="entry name" value="Periplasmic binding protein-like II"/>
    <property type="match status" value="1"/>
</dbReference>
<dbReference type="PANTHER" id="PTHR35936">
    <property type="entry name" value="MEMBRANE-BOUND LYTIC MUREIN TRANSGLYCOSYLASE F"/>
    <property type="match status" value="1"/>
</dbReference>
<protein>
    <submittedName>
        <fullName evidence="2">Transporter substrate-binding domain-containing protein</fullName>
    </submittedName>
</protein>
<feature type="chain" id="PRO_5046553845" evidence="1">
    <location>
        <begin position="28"/>
        <end position="271"/>
    </location>
</feature>
<dbReference type="Gene3D" id="3.40.190.10">
    <property type="entry name" value="Periplasmic binding protein-like II"/>
    <property type="match status" value="2"/>
</dbReference>
<sequence length="271" mass="30164">MARWAGFRRLLCGIVAVAGTLGGPASAAKRLQLVNDDFLGSFEGIADDKAPGFGVEVLRQVFAGMGQDASFEFFPARRAWMMVVRGERDGMLATLRTEGQRFCSFPDEPLMRDRWVLFVRTADIGKLKFSSLDDLIGHTVAVRRPIPGVSEQPTMSPELWNFLREHKNMVPTNDTDSSLRMLAASRVDYAVTSLVYGMSEITKLRLSGKIEPILSRGVAEQNVYVCFTKARVSPALIGAFSIALKQFKQTEKFHAIYRKYFPNGAPSDFPQ</sequence>
<dbReference type="RefSeq" id="WP_352570278.1">
    <property type="nucleotide sequence ID" value="NZ_JAMYMY010000010.1"/>
</dbReference>
<evidence type="ECO:0000313" key="3">
    <source>
        <dbReference type="Proteomes" id="UP001464387"/>
    </source>
</evidence>
<evidence type="ECO:0000313" key="2">
    <source>
        <dbReference type="EMBL" id="MER8936980.1"/>
    </source>
</evidence>
<accession>A0ABV1YP74</accession>
<gene>
    <name evidence="2" type="ORF">NKI33_29025</name>
</gene>
<comment type="caution">
    <text evidence="2">The sequence shown here is derived from an EMBL/GenBank/DDBJ whole genome shotgun (WGS) entry which is preliminary data.</text>
</comment>
<keyword evidence="3" id="KW-1185">Reference proteome</keyword>
<dbReference type="PANTHER" id="PTHR35936:SF25">
    <property type="entry name" value="ABC TRANSPORTER SUBSTRATE-BINDING PROTEIN"/>
    <property type="match status" value="1"/>
</dbReference>
<reference evidence="2 3" key="1">
    <citation type="journal article" date="2024" name="Proc. Natl. Acad. Sci. U.S.A.">
        <title>The evolutionary genomics of adaptation to stress in wild rhizobium bacteria.</title>
        <authorList>
            <person name="Kehlet-Delgado H."/>
            <person name="Montoya A.P."/>
            <person name="Jensen K.T."/>
            <person name="Wendlandt C.E."/>
            <person name="Dexheimer C."/>
            <person name="Roberts M."/>
            <person name="Torres Martinez L."/>
            <person name="Friesen M.L."/>
            <person name="Griffitts J.S."/>
            <person name="Porter S.S."/>
        </authorList>
    </citation>
    <scope>NUCLEOTIDE SEQUENCE [LARGE SCALE GENOMIC DNA]</scope>
    <source>
        <strain evidence="2 3">M0729</strain>
    </source>
</reference>
<name>A0ABV1YP74_9HYPH</name>
<dbReference type="EMBL" id="JAMYPJ010000061">
    <property type="protein sequence ID" value="MER8936980.1"/>
    <property type="molecule type" value="Genomic_DNA"/>
</dbReference>
<dbReference type="Proteomes" id="UP001464387">
    <property type="component" value="Unassembled WGS sequence"/>
</dbReference>
<proteinExistence type="predicted"/>
<evidence type="ECO:0000256" key="1">
    <source>
        <dbReference type="SAM" id="SignalP"/>
    </source>
</evidence>
<feature type="signal peptide" evidence="1">
    <location>
        <begin position="1"/>
        <end position="27"/>
    </location>
</feature>
<keyword evidence="1" id="KW-0732">Signal</keyword>